<evidence type="ECO:0000256" key="1">
    <source>
        <dbReference type="SAM" id="MobiDB-lite"/>
    </source>
</evidence>
<feature type="region of interest" description="Disordered" evidence="1">
    <location>
        <begin position="153"/>
        <end position="182"/>
    </location>
</feature>
<dbReference type="EMBL" id="MT142498">
    <property type="protein sequence ID" value="QJA82882.1"/>
    <property type="molecule type" value="Genomic_DNA"/>
</dbReference>
<evidence type="ECO:0000313" key="5">
    <source>
        <dbReference type="EMBL" id="QJI00372.1"/>
    </source>
</evidence>
<reference evidence="2" key="1">
    <citation type="submission" date="2020-03" db="EMBL/GenBank/DDBJ databases">
        <title>The deep terrestrial virosphere.</title>
        <authorList>
            <person name="Holmfeldt K."/>
            <person name="Nilsson E."/>
            <person name="Simone D."/>
            <person name="Lopez-Fernandez M."/>
            <person name="Wu X."/>
            <person name="de Brujin I."/>
            <person name="Lundin D."/>
            <person name="Andersson A."/>
            <person name="Bertilsson S."/>
            <person name="Dopson M."/>
        </authorList>
    </citation>
    <scope>NUCLEOTIDE SEQUENCE</scope>
    <source>
        <strain evidence="4">MM415A00356</strain>
        <strain evidence="3">MM415B00404</strain>
        <strain evidence="2">TM448A02009</strain>
        <strain evidence="5">TM448B01935</strain>
    </source>
</reference>
<name>A0A6H1ZUE4_9ZZZZ</name>
<dbReference type="EMBL" id="MT144244">
    <property type="protein sequence ID" value="QJA51194.1"/>
    <property type="molecule type" value="Genomic_DNA"/>
</dbReference>
<sequence>MAERNKGGTPKGLTHRRRVLVGQLWLRGNSERAIAEMVRAEAVHPGSPLRGCEKTTHITVHLDVEACREEWVKRDGCKLDEKRTEQVSRLLDIVHQAWVDFTNKAEYLRPQYLRIALDAEEKLAKLMGTLAPVQLTGGEGEPLMPPTVIFQWPDGTEFKPPRNGHEPIEVKASGNGDEPDRG</sequence>
<evidence type="ECO:0000313" key="3">
    <source>
        <dbReference type="EMBL" id="QJA65322.1"/>
    </source>
</evidence>
<evidence type="ECO:0000313" key="2">
    <source>
        <dbReference type="EMBL" id="QJA51194.1"/>
    </source>
</evidence>
<organism evidence="2">
    <name type="scientific">viral metagenome</name>
    <dbReference type="NCBI Taxonomy" id="1070528"/>
    <lineage>
        <taxon>unclassified sequences</taxon>
        <taxon>metagenomes</taxon>
        <taxon>organismal metagenomes</taxon>
    </lineage>
</organism>
<proteinExistence type="predicted"/>
<evidence type="ECO:0000313" key="4">
    <source>
        <dbReference type="EMBL" id="QJA82882.1"/>
    </source>
</evidence>
<dbReference type="AlphaFoldDB" id="A0A6H1ZUE4"/>
<dbReference type="EMBL" id="MT141536">
    <property type="protein sequence ID" value="QJA65322.1"/>
    <property type="molecule type" value="Genomic_DNA"/>
</dbReference>
<dbReference type="EMBL" id="MT144847">
    <property type="protein sequence ID" value="QJI00372.1"/>
    <property type="molecule type" value="Genomic_DNA"/>
</dbReference>
<feature type="compositionally biased region" description="Basic and acidic residues" evidence="1">
    <location>
        <begin position="156"/>
        <end position="169"/>
    </location>
</feature>
<gene>
    <name evidence="4" type="ORF">MM415A00356_0031</name>
    <name evidence="3" type="ORF">MM415B00404_0024</name>
    <name evidence="2" type="ORF">TM448A02009_0004</name>
    <name evidence="5" type="ORF">TM448B01935_0004</name>
</gene>
<accession>A0A6H1ZUE4</accession>
<protein>
    <submittedName>
        <fullName evidence="2">Uncharacterized protein</fullName>
    </submittedName>
</protein>